<feature type="transmembrane region" description="Helical" evidence="5">
    <location>
        <begin position="190"/>
        <end position="208"/>
    </location>
</feature>
<keyword evidence="4 5" id="KW-0472">Membrane</keyword>
<feature type="transmembrane region" description="Helical" evidence="5">
    <location>
        <begin position="229"/>
        <end position="246"/>
    </location>
</feature>
<protein>
    <submittedName>
        <fullName evidence="7">Serpentine type 7TM GPCR chemoreceptor srsx domain-containing protein</fullName>
    </submittedName>
</protein>
<dbReference type="InterPro" id="IPR047130">
    <property type="entry name" value="7TM_GPCR_Srsx_nematod"/>
</dbReference>
<evidence type="ECO:0000256" key="2">
    <source>
        <dbReference type="ARBA" id="ARBA00022692"/>
    </source>
</evidence>
<dbReference type="GO" id="GO:0016020">
    <property type="term" value="C:membrane"/>
    <property type="evidence" value="ECO:0007669"/>
    <property type="project" value="UniProtKB-SubCell"/>
</dbReference>
<dbReference type="AlphaFoldDB" id="A0AAD4R3D0"/>
<evidence type="ECO:0000256" key="5">
    <source>
        <dbReference type="SAM" id="Phobius"/>
    </source>
</evidence>
<keyword evidence="8" id="KW-1185">Reference proteome</keyword>
<dbReference type="InterPro" id="IPR017452">
    <property type="entry name" value="GPCR_Rhodpsn_7TM"/>
</dbReference>
<evidence type="ECO:0000313" key="7">
    <source>
        <dbReference type="EMBL" id="KAI1713149.1"/>
    </source>
</evidence>
<dbReference type="InterPro" id="IPR000276">
    <property type="entry name" value="GPCR_Rhodpsn"/>
</dbReference>
<dbReference type="Pfam" id="PF10320">
    <property type="entry name" value="7TM_GPCR_Srsx"/>
    <property type="match status" value="1"/>
</dbReference>
<dbReference type="EMBL" id="JAKKPZ010000016">
    <property type="protein sequence ID" value="KAI1713149.1"/>
    <property type="molecule type" value="Genomic_DNA"/>
</dbReference>
<dbReference type="PANTHER" id="PTHR23360">
    <property type="entry name" value="G-PROTEIN COUPLED RECEPTORS FAMILY 1 PROFILE DOMAIN-CONTAINING PROTEIN-RELATED"/>
    <property type="match status" value="1"/>
</dbReference>
<dbReference type="PANTHER" id="PTHR23360:SF5">
    <property type="entry name" value="G-PROTEIN COUPLED RECEPTORS FAMILY 1 PROFILE DOMAIN-CONTAINING PROTEIN"/>
    <property type="match status" value="1"/>
</dbReference>
<keyword evidence="2 5" id="KW-0812">Transmembrane</keyword>
<feature type="transmembrane region" description="Helical" evidence="5">
    <location>
        <begin position="266"/>
        <end position="290"/>
    </location>
</feature>
<gene>
    <name evidence="7" type="ORF">DdX_09221</name>
</gene>
<dbReference type="InterPro" id="IPR019424">
    <property type="entry name" value="7TM_GPCR_Srsx"/>
</dbReference>
<evidence type="ECO:0000256" key="1">
    <source>
        <dbReference type="ARBA" id="ARBA00004370"/>
    </source>
</evidence>
<accession>A0AAD4R3D0</accession>
<feature type="transmembrane region" description="Helical" evidence="5">
    <location>
        <begin position="68"/>
        <end position="91"/>
    </location>
</feature>
<dbReference type="GO" id="GO:0004930">
    <property type="term" value="F:G protein-coupled receptor activity"/>
    <property type="evidence" value="ECO:0007669"/>
    <property type="project" value="InterPro"/>
</dbReference>
<feature type="transmembrane region" description="Helical" evidence="5">
    <location>
        <begin position="139"/>
        <end position="159"/>
    </location>
</feature>
<name>A0AAD4R3D0_9BILA</name>
<evidence type="ECO:0000313" key="8">
    <source>
        <dbReference type="Proteomes" id="UP001201812"/>
    </source>
</evidence>
<dbReference type="SUPFAM" id="SSF81321">
    <property type="entry name" value="Family A G protein-coupled receptor-like"/>
    <property type="match status" value="1"/>
</dbReference>
<dbReference type="SMART" id="SM01381">
    <property type="entry name" value="7TM_GPCR_Srsx"/>
    <property type="match status" value="1"/>
</dbReference>
<dbReference type="PROSITE" id="PS50262">
    <property type="entry name" value="G_PROTEIN_RECEP_F1_2"/>
    <property type="match status" value="1"/>
</dbReference>
<proteinExistence type="predicted"/>
<comment type="subcellular location">
    <subcellularLocation>
        <location evidence="1">Membrane</location>
    </subcellularLocation>
</comment>
<feature type="domain" description="G-protein coupled receptors family 1 profile" evidence="6">
    <location>
        <begin position="41"/>
        <end position="287"/>
    </location>
</feature>
<dbReference type="Gene3D" id="1.20.1070.10">
    <property type="entry name" value="Rhodopsin 7-helix transmembrane proteins"/>
    <property type="match status" value="1"/>
</dbReference>
<feature type="transmembrane region" description="Helical" evidence="5">
    <location>
        <begin position="111"/>
        <end position="130"/>
    </location>
</feature>
<dbReference type="Proteomes" id="UP001201812">
    <property type="component" value="Unassembled WGS sequence"/>
</dbReference>
<comment type="caution">
    <text evidence="7">The sequence shown here is derived from an EMBL/GenBank/DDBJ whole genome shotgun (WGS) entry which is preliminary data.</text>
</comment>
<evidence type="ECO:0000259" key="6">
    <source>
        <dbReference type="PROSITE" id="PS50262"/>
    </source>
</evidence>
<evidence type="ECO:0000256" key="4">
    <source>
        <dbReference type="ARBA" id="ARBA00023136"/>
    </source>
</evidence>
<keyword evidence="3 5" id="KW-1133">Transmembrane helix</keyword>
<organism evidence="7 8">
    <name type="scientific">Ditylenchus destructor</name>
    <dbReference type="NCBI Taxonomy" id="166010"/>
    <lineage>
        <taxon>Eukaryota</taxon>
        <taxon>Metazoa</taxon>
        <taxon>Ecdysozoa</taxon>
        <taxon>Nematoda</taxon>
        <taxon>Chromadorea</taxon>
        <taxon>Rhabditida</taxon>
        <taxon>Tylenchina</taxon>
        <taxon>Tylenchomorpha</taxon>
        <taxon>Sphaerularioidea</taxon>
        <taxon>Anguinidae</taxon>
        <taxon>Anguininae</taxon>
        <taxon>Ditylenchus</taxon>
    </lineage>
</organism>
<reference evidence="7" key="1">
    <citation type="submission" date="2022-01" db="EMBL/GenBank/DDBJ databases">
        <title>Genome Sequence Resource for Two Populations of Ditylenchus destructor, the Migratory Endoparasitic Phytonematode.</title>
        <authorList>
            <person name="Zhang H."/>
            <person name="Lin R."/>
            <person name="Xie B."/>
        </authorList>
    </citation>
    <scope>NUCLEOTIDE SEQUENCE</scope>
    <source>
        <strain evidence="7">BazhouSP</strain>
    </source>
</reference>
<sequence>MSEDGGREESLYSIFNGKGVSPILVSIFVIKWLVGMVGEVANANLVYVTLRHKSLHSPCHYLLAINSFLYFVHQTYHFIPLVLSLTGINFIKLPLCFYMEPHAVFSLQANWGISLFIGIDRLLSVTMWTWQKHLNVKMYLSAIVSICSIYGFYIVYLSAQVVNELPDMMILCQHNDIYQKEVGTIVTRNALIIIALNILCYVIVWICLIRSAVKRNALRESFSQASARIYKSLTVIMVVEVFGYLSNTLFRLTIIPKLRLSAINTLYVNTASSLLTNVAMASNAFILYAFSREYHRVFQMQIFHFTSRFCKKTTTVASSLQRSTNQLRGSTILANTVIPTRKVSRHSARDIPMQQLHVNE</sequence>
<feature type="transmembrane region" description="Helical" evidence="5">
    <location>
        <begin position="20"/>
        <end position="47"/>
    </location>
</feature>
<evidence type="ECO:0000256" key="3">
    <source>
        <dbReference type="ARBA" id="ARBA00022989"/>
    </source>
</evidence>